<feature type="transmembrane region" description="Helical" evidence="1">
    <location>
        <begin position="133"/>
        <end position="159"/>
    </location>
</feature>
<feature type="transmembrane region" description="Helical" evidence="1">
    <location>
        <begin position="171"/>
        <end position="193"/>
    </location>
</feature>
<dbReference type="AlphaFoldDB" id="A0AA96F959"/>
<feature type="transmembrane region" description="Helical" evidence="1">
    <location>
        <begin position="256"/>
        <end position="276"/>
    </location>
</feature>
<feature type="domain" description="VanZ-like" evidence="2">
    <location>
        <begin position="51"/>
        <end position="188"/>
    </location>
</feature>
<keyword evidence="1" id="KW-0472">Membrane</keyword>
<evidence type="ECO:0000259" key="2">
    <source>
        <dbReference type="Pfam" id="PF04892"/>
    </source>
</evidence>
<protein>
    <submittedName>
        <fullName evidence="3">VanZ family protein</fullName>
    </submittedName>
</protein>
<accession>A0AA96F959</accession>
<dbReference type="Proteomes" id="UP001304125">
    <property type="component" value="Chromosome"/>
</dbReference>
<organism evidence="3 4">
    <name type="scientific">Demequina capsici</name>
    <dbReference type="NCBI Taxonomy" id="3075620"/>
    <lineage>
        <taxon>Bacteria</taxon>
        <taxon>Bacillati</taxon>
        <taxon>Actinomycetota</taxon>
        <taxon>Actinomycetes</taxon>
        <taxon>Micrococcales</taxon>
        <taxon>Demequinaceae</taxon>
        <taxon>Demequina</taxon>
    </lineage>
</organism>
<sequence length="372" mass="39570">MFATWASPAFAAVVAGGALWALFLAPLLLYQVRAYGGLSIPRAAGSAAVSIYAVALVAYTLLPTPGASSWCAKNHDGEIEIHAFHSIAEIRRQIELHGVIGALTTFTVLQVVMNVVLFIPWGLLARRYFHMPFALAVLSGAFGSFMIETLQFAGGWTLIGCQYRVADVDDLIANTLGTLLGAVLAPTFLFWMPRARDLARLRLAPRPVTGLRRAAAMLLDLALLWLAALALAPVIVRGLKAEALDGSLWSGHELAPVLAAVVVVIPTLRGTGATAGERMLWLRPAWPVPVRARRLKAALRPALALGVYAALMAIAGAWADDGALGSALWLVSYAWIAVVLLWTALDLRGGLQDAATGATTVDARGSYEQTFA</sequence>
<reference evidence="3 4" key="1">
    <citation type="submission" date="2023-09" db="EMBL/GenBank/DDBJ databases">
        <title>Demequina sp. a novel bacteria isolated from Capsicum annuum.</title>
        <authorList>
            <person name="Humaira Z."/>
            <person name="Lee J."/>
            <person name="Cho D."/>
        </authorList>
    </citation>
    <scope>NUCLEOTIDE SEQUENCE [LARGE SCALE GENOMIC DNA]</scope>
    <source>
        <strain evidence="3 4">OYTSA14</strain>
    </source>
</reference>
<keyword evidence="1" id="KW-0812">Transmembrane</keyword>
<feature type="transmembrane region" description="Helical" evidence="1">
    <location>
        <begin position="297"/>
        <end position="318"/>
    </location>
</feature>
<dbReference type="PANTHER" id="PTHR36834:SF1">
    <property type="entry name" value="INTEGRAL MEMBRANE PROTEIN"/>
    <property type="match status" value="1"/>
</dbReference>
<feature type="transmembrane region" description="Helical" evidence="1">
    <location>
        <begin position="214"/>
        <end position="236"/>
    </location>
</feature>
<gene>
    <name evidence="3" type="ORF">RN606_02830</name>
</gene>
<evidence type="ECO:0000313" key="3">
    <source>
        <dbReference type="EMBL" id="WNM25097.1"/>
    </source>
</evidence>
<dbReference type="PANTHER" id="PTHR36834">
    <property type="entry name" value="MEMBRANE PROTEIN-RELATED"/>
    <property type="match status" value="1"/>
</dbReference>
<feature type="transmembrane region" description="Helical" evidence="1">
    <location>
        <begin position="324"/>
        <end position="345"/>
    </location>
</feature>
<dbReference type="Pfam" id="PF04892">
    <property type="entry name" value="VanZ"/>
    <property type="match status" value="1"/>
</dbReference>
<dbReference type="RefSeq" id="WP_313499789.1">
    <property type="nucleotide sequence ID" value="NZ_CP134879.1"/>
</dbReference>
<name>A0AA96F959_9MICO</name>
<feature type="transmembrane region" description="Helical" evidence="1">
    <location>
        <begin position="6"/>
        <end position="30"/>
    </location>
</feature>
<evidence type="ECO:0000313" key="4">
    <source>
        <dbReference type="Proteomes" id="UP001304125"/>
    </source>
</evidence>
<feature type="transmembrane region" description="Helical" evidence="1">
    <location>
        <begin position="42"/>
        <end position="62"/>
    </location>
</feature>
<keyword evidence="1" id="KW-1133">Transmembrane helix</keyword>
<keyword evidence="4" id="KW-1185">Reference proteome</keyword>
<feature type="transmembrane region" description="Helical" evidence="1">
    <location>
        <begin position="99"/>
        <end position="121"/>
    </location>
</feature>
<proteinExistence type="predicted"/>
<evidence type="ECO:0000256" key="1">
    <source>
        <dbReference type="SAM" id="Phobius"/>
    </source>
</evidence>
<dbReference type="InterPro" id="IPR006976">
    <property type="entry name" value="VanZ-like"/>
</dbReference>
<dbReference type="EMBL" id="CP134879">
    <property type="protein sequence ID" value="WNM25097.1"/>
    <property type="molecule type" value="Genomic_DNA"/>
</dbReference>
<dbReference type="InterPro" id="IPR053150">
    <property type="entry name" value="Teicoplanin_resist-assoc"/>
</dbReference>